<dbReference type="PANTHER" id="PTHR23514:SF13">
    <property type="entry name" value="INNER MEMBRANE PROTEIN YBJJ"/>
    <property type="match status" value="1"/>
</dbReference>
<dbReference type="Gene3D" id="1.20.1250.20">
    <property type="entry name" value="MFS general substrate transporter like domains"/>
    <property type="match status" value="2"/>
</dbReference>
<feature type="transmembrane region" description="Helical" evidence="5">
    <location>
        <begin position="146"/>
        <end position="165"/>
    </location>
</feature>
<dbReference type="InterPro" id="IPR036259">
    <property type="entry name" value="MFS_trans_sf"/>
</dbReference>
<keyword evidence="8" id="KW-1185">Reference proteome</keyword>
<keyword evidence="3 5" id="KW-1133">Transmembrane helix</keyword>
<keyword evidence="2 5" id="KW-0812">Transmembrane</keyword>
<sequence>MAFFAMGIFWGAWHALVPDVKIAVGADDGALGLALLCVALGAVPAMVLGGRLVDRIEPGLLPATVLAFGVAAVLPGLAGSPVELGAALFVLGLASGMMDVVMNARIGAIEAATGVRAMHMAHALFAVVYLVVALGTGAARDAALDPPVILTSVGAAIVALGLVTARLGREDRIARPDLDDVTPDADGLVRRRIDGPVLLLGIIAFAAFLSENGWQSWSALFLERTFEVDPWLGSMGPAVVGTALAVGRFGGQALAMKVSDAALIAGAAIVAIAGGTAMALAPSPIVVFASLFVAAAGASVIAPSALSLAGRTAEPRRRGAAVATVGVIAYTGFFVGPAMLGFVADAAGLRTALGMIAVVLAFVIPCLLVHHAWSDAYLKRPVSTQRKDGLS</sequence>
<evidence type="ECO:0000256" key="5">
    <source>
        <dbReference type="SAM" id="Phobius"/>
    </source>
</evidence>
<dbReference type="InterPro" id="IPR011701">
    <property type="entry name" value="MFS"/>
</dbReference>
<gene>
    <name evidence="7" type="ORF">DFP88_1066</name>
</gene>
<dbReference type="PANTHER" id="PTHR23514">
    <property type="entry name" value="BYPASS OF STOP CODON PROTEIN 6"/>
    <property type="match status" value="1"/>
</dbReference>
<dbReference type="InterPro" id="IPR051788">
    <property type="entry name" value="MFS_Transporter"/>
</dbReference>
<dbReference type="GO" id="GO:0016020">
    <property type="term" value="C:membrane"/>
    <property type="evidence" value="ECO:0007669"/>
    <property type="project" value="UniProtKB-SubCell"/>
</dbReference>
<name>A0A318SS41_9RHOB</name>
<keyword evidence="4 5" id="KW-0472">Membrane</keyword>
<feature type="transmembrane region" description="Helical" evidence="5">
    <location>
        <begin position="84"/>
        <end position="102"/>
    </location>
</feature>
<feature type="transmembrane region" description="Helical" evidence="5">
    <location>
        <begin position="261"/>
        <end position="281"/>
    </location>
</feature>
<dbReference type="GO" id="GO:0022857">
    <property type="term" value="F:transmembrane transporter activity"/>
    <property type="evidence" value="ECO:0007669"/>
    <property type="project" value="InterPro"/>
</dbReference>
<feature type="transmembrane region" description="Helical" evidence="5">
    <location>
        <begin position="29"/>
        <end position="48"/>
    </location>
</feature>
<feature type="transmembrane region" description="Helical" evidence="5">
    <location>
        <begin position="193"/>
        <end position="210"/>
    </location>
</feature>
<feature type="transmembrane region" description="Helical" evidence="5">
    <location>
        <begin position="230"/>
        <end position="249"/>
    </location>
</feature>
<comment type="caution">
    <text evidence="7">The sequence shown here is derived from an EMBL/GenBank/DDBJ whole genome shotgun (WGS) entry which is preliminary data.</text>
</comment>
<reference evidence="7 8" key="1">
    <citation type="submission" date="2018-06" db="EMBL/GenBank/DDBJ databases">
        <title>Genomic Encyclopedia of Type Strains, Phase III (KMG-III): the genomes of soil and plant-associated and newly described type strains.</title>
        <authorList>
            <person name="Whitman W."/>
        </authorList>
    </citation>
    <scope>NUCLEOTIDE SEQUENCE [LARGE SCALE GENOMIC DNA]</scope>
    <source>
        <strain evidence="7 8">CECT 9025</strain>
    </source>
</reference>
<organism evidence="7 8">
    <name type="scientific">Pseudoroseicyclus aestuarii</name>
    <dbReference type="NCBI Taxonomy" id="1795041"/>
    <lineage>
        <taxon>Bacteria</taxon>
        <taxon>Pseudomonadati</taxon>
        <taxon>Pseudomonadota</taxon>
        <taxon>Alphaproteobacteria</taxon>
        <taxon>Rhodobacterales</taxon>
        <taxon>Paracoccaceae</taxon>
        <taxon>Pseudoroseicyclus</taxon>
    </lineage>
</organism>
<protein>
    <submittedName>
        <fullName evidence="7">Fucose permease</fullName>
    </submittedName>
</protein>
<dbReference type="PROSITE" id="PS50850">
    <property type="entry name" value="MFS"/>
    <property type="match status" value="1"/>
</dbReference>
<evidence type="ECO:0000313" key="7">
    <source>
        <dbReference type="EMBL" id="PYE81329.1"/>
    </source>
</evidence>
<comment type="subcellular location">
    <subcellularLocation>
        <location evidence="1">Membrane</location>
        <topology evidence="1">Multi-pass membrane protein</topology>
    </subcellularLocation>
</comment>
<dbReference type="Pfam" id="PF07690">
    <property type="entry name" value="MFS_1"/>
    <property type="match status" value="1"/>
</dbReference>
<feature type="transmembrane region" description="Helical" evidence="5">
    <location>
        <begin position="60"/>
        <end position="78"/>
    </location>
</feature>
<evidence type="ECO:0000256" key="1">
    <source>
        <dbReference type="ARBA" id="ARBA00004141"/>
    </source>
</evidence>
<dbReference type="AlphaFoldDB" id="A0A318SS41"/>
<evidence type="ECO:0000256" key="2">
    <source>
        <dbReference type="ARBA" id="ARBA00022692"/>
    </source>
</evidence>
<accession>A0A318SS41</accession>
<dbReference type="EMBL" id="QJTE01000006">
    <property type="protein sequence ID" value="PYE81329.1"/>
    <property type="molecule type" value="Genomic_DNA"/>
</dbReference>
<proteinExistence type="predicted"/>
<feature type="transmembrane region" description="Helical" evidence="5">
    <location>
        <begin position="123"/>
        <end position="140"/>
    </location>
</feature>
<evidence type="ECO:0000313" key="8">
    <source>
        <dbReference type="Proteomes" id="UP000248311"/>
    </source>
</evidence>
<dbReference type="InterPro" id="IPR020846">
    <property type="entry name" value="MFS_dom"/>
</dbReference>
<dbReference type="SUPFAM" id="SSF103473">
    <property type="entry name" value="MFS general substrate transporter"/>
    <property type="match status" value="1"/>
</dbReference>
<feature type="transmembrane region" description="Helical" evidence="5">
    <location>
        <begin position="352"/>
        <end position="373"/>
    </location>
</feature>
<evidence type="ECO:0000259" key="6">
    <source>
        <dbReference type="PROSITE" id="PS50850"/>
    </source>
</evidence>
<evidence type="ECO:0000256" key="3">
    <source>
        <dbReference type="ARBA" id="ARBA00022989"/>
    </source>
</evidence>
<feature type="transmembrane region" description="Helical" evidence="5">
    <location>
        <begin position="320"/>
        <end position="340"/>
    </location>
</feature>
<feature type="domain" description="Major facilitator superfamily (MFS) profile" evidence="6">
    <location>
        <begin position="196"/>
        <end position="391"/>
    </location>
</feature>
<evidence type="ECO:0000256" key="4">
    <source>
        <dbReference type="ARBA" id="ARBA00023136"/>
    </source>
</evidence>
<dbReference type="Proteomes" id="UP000248311">
    <property type="component" value="Unassembled WGS sequence"/>
</dbReference>
<feature type="transmembrane region" description="Helical" evidence="5">
    <location>
        <begin position="287"/>
        <end position="308"/>
    </location>
</feature>